<reference evidence="2 3" key="1">
    <citation type="submission" date="2016-05" db="EMBL/GenBank/DDBJ databases">
        <title>A degradative enzymes factory behind the ericoid mycorrhizal symbiosis.</title>
        <authorList>
            <consortium name="DOE Joint Genome Institute"/>
            <person name="Martino E."/>
            <person name="Morin E."/>
            <person name="Grelet G."/>
            <person name="Kuo A."/>
            <person name="Kohler A."/>
            <person name="Daghino S."/>
            <person name="Barry K."/>
            <person name="Choi C."/>
            <person name="Cichocki N."/>
            <person name="Clum A."/>
            <person name="Copeland A."/>
            <person name="Hainaut M."/>
            <person name="Haridas S."/>
            <person name="Labutti K."/>
            <person name="Lindquist E."/>
            <person name="Lipzen A."/>
            <person name="Khouja H.-R."/>
            <person name="Murat C."/>
            <person name="Ohm R."/>
            <person name="Olson A."/>
            <person name="Spatafora J."/>
            <person name="Veneault-Fourrey C."/>
            <person name="Henrissat B."/>
            <person name="Grigoriev I."/>
            <person name="Martin F."/>
            <person name="Perotto S."/>
        </authorList>
    </citation>
    <scope>NUCLEOTIDE SEQUENCE [LARGE SCALE GENOMIC DNA]</scope>
    <source>
        <strain evidence="2 3">UAMH 7357</strain>
    </source>
</reference>
<feature type="region of interest" description="Disordered" evidence="1">
    <location>
        <begin position="100"/>
        <end position="146"/>
    </location>
</feature>
<organism evidence="2 3">
    <name type="scientific">Hyaloscypha hepaticicola</name>
    <dbReference type="NCBI Taxonomy" id="2082293"/>
    <lineage>
        <taxon>Eukaryota</taxon>
        <taxon>Fungi</taxon>
        <taxon>Dikarya</taxon>
        <taxon>Ascomycota</taxon>
        <taxon>Pezizomycotina</taxon>
        <taxon>Leotiomycetes</taxon>
        <taxon>Helotiales</taxon>
        <taxon>Hyaloscyphaceae</taxon>
        <taxon>Hyaloscypha</taxon>
    </lineage>
</organism>
<feature type="region of interest" description="Disordered" evidence="1">
    <location>
        <begin position="1"/>
        <end position="51"/>
    </location>
</feature>
<dbReference type="AlphaFoldDB" id="A0A2J6PYY6"/>
<feature type="compositionally biased region" description="Basic and acidic residues" evidence="1">
    <location>
        <begin position="106"/>
        <end position="119"/>
    </location>
</feature>
<accession>A0A2J6PYY6</accession>
<evidence type="ECO:0000313" key="2">
    <source>
        <dbReference type="EMBL" id="PMD19086.1"/>
    </source>
</evidence>
<feature type="compositionally biased region" description="Pro residues" evidence="1">
    <location>
        <begin position="1"/>
        <end position="26"/>
    </location>
</feature>
<gene>
    <name evidence="2" type="ORF">NA56DRAFT_660954</name>
</gene>
<name>A0A2J6PYY6_9HELO</name>
<dbReference type="EMBL" id="KZ613491">
    <property type="protein sequence ID" value="PMD19086.1"/>
    <property type="molecule type" value="Genomic_DNA"/>
</dbReference>
<protein>
    <submittedName>
        <fullName evidence="2">Uncharacterized protein</fullName>
    </submittedName>
</protein>
<sequence length="199" mass="21769">MSPQNPTPLILPTPQDPLSTPSPPTPKRQRLHPSPSSNNISQKDSNLSHIENQRRELTKCIIENLGRDELEELLLETALGNEEVMRSVVRINSSSHVQVRSSSVNRGEDGSVREWRSGRGEGGGDQVLFGGGEEDGDGDGEGMGEKEGRSLGMDGLRGVDGGGGCPMQFHHVTRRQFEVRMVRIKEKGFEAEGVDWGTE</sequence>
<evidence type="ECO:0000256" key="1">
    <source>
        <dbReference type="SAM" id="MobiDB-lite"/>
    </source>
</evidence>
<dbReference type="Proteomes" id="UP000235672">
    <property type="component" value="Unassembled WGS sequence"/>
</dbReference>
<feature type="compositionally biased region" description="Acidic residues" evidence="1">
    <location>
        <begin position="132"/>
        <end position="142"/>
    </location>
</feature>
<feature type="compositionally biased region" description="Gly residues" evidence="1">
    <location>
        <begin position="120"/>
        <end position="131"/>
    </location>
</feature>
<keyword evidence="3" id="KW-1185">Reference proteome</keyword>
<evidence type="ECO:0000313" key="3">
    <source>
        <dbReference type="Proteomes" id="UP000235672"/>
    </source>
</evidence>
<proteinExistence type="predicted"/>
<feature type="compositionally biased region" description="Polar residues" evidence="1">
    <location>
        <begin position="34"/>
        <end position="50"/>
    </location>
</feature>